<evidence type="ECO:0000256" key="1">
    <source>
        <dbReference type="SAM" id="MobiDB-lite"/>
    </source>
</evidence>
<evidence type="ECO:0000313" key="3">
    <source>
        <dbReference type="EMBL" id="KXS11937.1"/>
    </source>
</evidence>
<keyword evidence="4" id="KW-1185">Reference proteome</keyword>
<keyword evidence="2" id="KW-1133">Transmembrane helix</keyword>
<feature type="compositionally biased region" description="Basic residues" evidence="1">
    <location>
        <begin position="100"/>
        <end position="115"/>
    </location>
</feature>
<name>A0A139A550_GONPJ</name>
<organism evidence="3 4">
    <name type="scientific">Gonapodya prolifera (strain JEL478)</name>
    <name type="common">Monoblepharis prolifera</name>
    <dbReference type="NCBI Taxonomy" id="1344416"/>
    <lineage>
        <taxon>Eukaryota</taxon>
        <taxon>Fungi</taxon>
        <taxon>Fungi incertae sedis</taxon>
        <taxon>Chytridiomycota</taxon>
        <taxon>Chytridiomycota incertae sedis</taxon>
        <taxon>Monoblepharidomycetes</taxon>
        <taxon>Monoblepharidales</taxon>
        <taxon>Gonapodyaceae</taxon>
        <taxon>Gonapodya</taxon>
    </lineage>
</organism>
<evidence type="ECO:0000313" key="4">
    <source>
        <dbReference type="Proteomes" id="UP000070544"/>
    </source>
</evidence>
<keyword evidence="2" id="KW-0472">Membrane</keyword>
<accession>A0A139A550</accession>
<feature type="compositionally biased region" description="Basic residues" evidence="1">
    <location>
        <begin position="77"/>
        <end position="93"/>
    </location>
</feature>
<dbReference type="AlphaFoldDB" id="A0A139A550"/>
<sequence length="142" mass="15922">MGLPKSFSDKPFDQLVPITFGEIMATMTHRGRYLLVRTISLAVFMVGFNVAVEDTKGQVSMLGIYNFPLHGMTNGARPRRPLSRGHRARRPRAHVQIQHSRQRPPPRGRPHRRRDARSGRHSTEAHATVSPRCSPLELGGGL</sequence>
<proteinExistence type="predicted"/>
<dbReference type="OrthoDB" id="5945798at2759"/>
<feature type="region of interest" description="Disordered" evidence="1">
    <location>
        <begin position="73"/>
        <end position="142"/>
    </location>
</feature>
<dbReference type="STRING" id="1344416.A0A139A550"/>
<dbReference type="EMBL" id="KQ965794">
    <property type="protein sequence ID" value="KXS11937.1"/>
    <property type="molecule type" value="Genomic_DNA"/>
</dbReference>
<reference evidence="3 4" key="1">
    <citation type="journal article" date="2015" name="Genome Biol. Evol.">
        <title>Phylogenomic analyses indicate that early fungi evolved digesting cell walls of algal ancestors of land plants.</title>
        <authorList>
            <person name="Chang Y."/>
            <person name="Wang S."/>
            <person name="Sekimoto S."/>
            <person name="Aerts A.L."/>
            <person name="Choi C."/>
            <person name="Clum A."/>
            <person name="LaButti K.M."/>
            <person name="Lindquist E.A."/>
            <person name="Yee Ngan C."/>
            <person name="Ohm R.A."/>
            <person name="Salamov A.A."/>
            <person name="Grigoriev I.V."/>
            <person name="Spatafora J.W."/>
            <person name="Berbee M.L."/>
        </authorList>
    </citation>
    <scope>NUCLEOTIDE SEQUENCE [LARGE SCALE GENOMIC DNA]</scope>
    <source>
        <strain evidence="3 4">JEL478</strain>
    </source>
</reference>
<dbReference type="Proteomes" id="UP000070544">
    <property type="component" value="Unassembled WGS sequence"/>
</dbReference>
<evidence type="ECO:0000256" key="2">
    <source>
        <dbReference type="SAM" id="Phobius"/>
    </source>
</evidence>
<feature type="transmembrane region" description="Helical" evidence="2">
    <location>
        <begin position="34"/>
        <end position="52"/>
    </location>
</feature>
<keyword evidence="2" id="KW-0812">Transmembrane</keyword>
<protein>
    <submittedName>
        <fullName evidence="3">Uncharacterized protein</fullName>
    </submittedName>
</protein>
<gene>
    <name evidence="3" type="ORF">M427DRAFT_416802</name>
</gene>